<sequence>MEQCHLWLYTLNVGPVFVEAVLDRYRSAIAGMTNCYA</sequence>
<comment type="caution">
    <text evidence="1">The sequence shown here is derived from an EMBL/GenBank/DDBJ whole genome shotgun (WGS) entry which is preliminary data.</text>
</comment>
<reference evidence="1 2" key="1">
    <citation type="journal article" date="2011" name="Biochem. Biophys. Res. Commun.">
        <title>Increased number of Arginine-based salt bridges contributes to the thermotolerance of thermotolerant acetic acid bacteria, Acetobacter tropicalis SKU1100.</title>
        <authorList>
            <person name="Matsutani M."/>
            <person name="Hirakawa H."/>
            <person name="Nishikura M."/>
            <person name="Soemphol W."/>
            <person name="Ali I.A.I."/>
            <person name="Yakushi T."/>
            <person name="Matsushita K."/>
        </authorList>
    </citation>
    <scope>NUCLEOTIDE SEQUENCE [LARGE SCALE GENOMIC DNA]</scope>
    <source>
        <strain evidence="1 2">NBRC 101654</strain>
    </source>
</reference>
<evidence type="ECO:0000313" key="2">
    <source>
        <dbReference type="Proteomes" id="UP000004319"/>
    </source>
</evidence>
<dbReference type="EMBL" id="BABS01000004">
    <property type="protein sequence ID" value="GAA07247.1"/>
    <property type="molecule type" value="Genomic_DNA"/>
</dbReference>
<protein>
    <submittedName>
        <fullName evidence="1">Uncharacterized protein</fullName>
    </submittedName>
</protein>
<name>F7VA52_9PROT</name>
<proteinExistence type="predicted"/>
<accession>F7VA52</accession>
<organism evidence="1 2">
    <name type="scientific">Acetobacter tropicalis NBRC 101654</name>
    <dbReference type="NCBI Taxonomy" id="749388"/>
    <lineage>
        <taxon>Bacteria</taxon>
        <taxon>Pseudomonadati</taxon>
        <taxon>Pseudomonadota</taxon>
        <taxon>Alphaproteobacteria</taxon>
        <taxon>Acetobacterales</taxon>
        <taxon>Acetobacteraceae</taxon>
        <taxon>Acetobacter</taxon>
    </lineage>
</organism>
<dbReference type="AlphaFoldDB" id="F7VA52"/>
<gene>
    <name evidence="1" type="ORF">ATPR_0251</name>
</gene>
<evidence type="ECO:0000313" key="1">
    <source>
        <dbReference type="EMBL" id="GAA07247.1"/>
    </source>
</evidence>
<dbReference type="Proteomes" id="UP000004319">
    <property type="component" value="Unassembled WGS sequence"/>
</dbReference>